<dbReference type="NCBIfam" id="NF004780">
    <property type="entry name" value="PRK06126.1"/>
    <property type="match status" value="1"/>
</dbReference>
<dbReference type="Pfam" id="PF21274">
    <property type="entry name" value="Rng_hyd_C"/>
    <property type="match status" value="1"/>
</dbReference>
<dbReference type="InterPro" id="IPR002938">
    <property type="entry name" value="FAD-bd"/>
</dbReference>
<dbReference type="EMBL" id="KN846975">
    <property type="protein sequence ID" value="KIW76367.1"/>
    <property type="molecule type" value="Genomic_DNA"/>
</dbReference>
<dbReference type="GO" id="GO:0071949">
    <property type="term" value="F:FAD binding"/>
    <property type="evidence" value="ECO:0007669"/>
    <property type="project" value="InterPro"/>
</dbReference>
<keyword evidence="6" id="KW-1185">Reference proteome</keyword>
<dbReference type="OrthoDB" id="2096480at2759"/>
<reference evidence="5 6" key="1">
    <citation type="submission" date="2015-01" db="EMBL/GenBank/DDBJ databases">
        <title>The Genome Sequence of Fonsecaea pedrosoi CBS 271.37.</title>
        <authorList>
            <consortium name="The Broad Institute Genomics Platform"/>
            <person name="Cuomo C."/>
            <person name="de Hoog S."/>
            <person name="Gorbushina A."/>
            <person name="Stielow B."/>
            <person name="Teixiera M."/>
            <person name="Abouelleil A."/>
            <person name="Chapman S.B."/>
            <person name="Priest M."/>
            <person name="Young S.K."/>
            <person name="Wortman J."/>
            <person name="Nusbaum C."/>
            <person name="Birren B."/>
        </authorList>
    </citation>
    <scope>NUCLEOTIDE SEQUENCE [LARGE SCALE GENOMIC DNA]</scope>
    <source>
        <strain evidence="5 6">CBS 271.37</strain>
    </source>
</reference>
<accession>A0A0D2EPU8</accession>
<dbReference type="HOGENOM" id="CLU_009665_14_2_1"/>
<evidence type="ECO:0000256" key="3">
    <source>
        <dbReference type="ARBA" id="ARBA00023002"/>
    </source>
</evidence>
<evidence type="ECO:0000256" key="1">
    <source>
        <dbReference type="ARBA" id="ARBA00022630"/>
    </source>
</evidence>
<evidence type="ECO:0000256" key="2">
    <source>
        <dbReference type="ARBA" id="ARBA00022827"/>
    </source>
</evidence>
<dbReference type="Proteomes" id="UP000053029">
    <property type="component" value="Unassembled WGS sequence"/>
</dbReference>
<dbReference type="AlphaFoldDB" id="A0A0D2EPU8"/>
<name>A0A0D2EPU8_9EURO</name>
<dbReference type="GO" id="GO:0016709">
    <property type="term" value="F:oxidoreductase activity, acting on paired donors, with incorporation or reduction of molecular oxygen, NAD(P)H as one donor, and incorporation of one atom of oxygen"/>
    <property type="evidence" value="ECO:0007669"/>
    <property type="project" value="UniProtKB-ARBA"/>
</dbReference>
<dbReference type="RefSeq" id="XP_013280175.1">
    <property type="nucleotide sequence ID" value="XM_013424721.1"/>
</dbReference>
<dbReference type="PANTHER" id="PTHR43004:SF21">
    <property type="entry name" value="FAD-BINDING DOMAIN-CONTAINING PROTEIN-RELATED"/>
    <property type="match status" value="1"/>
</dbReference>
<evidence type="ECO:0000259" key="4">
    <source>
        <dbReference type="Pfam" id="PF01494"/>
    </source>
</evidence>
<organism evidence="5 6">
    <name type="scientific">Fonsecaea pedrosoi CBS 271.37</name>
    <dbReference type="NCBI Taxonomy" id="1442368"/>
    <lineage>
        <taxon>Eukaryota</taxon>
        <taxon>Fungi</taxon>
        <taxon>Dikarya</taxon>
        <taxon>Ascomycota</taxon>
        <taxon>Pezizomycotina</taxon>
        <taxon>Eurotiomycetes</taxon>
        <taxon>Chaetothyriomycetidae</taxon>
        <taxon>Chaetothyriales</taxon>
        <taxon>Herpotrichiellaceae</taxon>
        <taxon>Fonsecaea</taxon>
    </lineage>
</organism>
<sequence>MISNGQTNHSHHGDGPAQECHVLPKGTVLIAGGGPVGLILAKVLSHYGTRSVLFERNQTTTRWPKMDLTNARSMELFRKLGLADDLRRQGVPAHIDQPVLVSSGLSAKEAITGWDLPSVDRFRKQIQENNDGTKPLEPWQRLSQAIFEKWLKAICDKDPLIDLRFGHKVESVQEESDHVKTIVTAVDSGVSYQFVSDYVAGCDGANSRVRKSLELPLDGGPVPTCVLLVHFKSRDLTRIHKQGQFWHIFLLAEHGGFGGAIIAQDEVDTWTTHLFLPLDAEPEKIESREAVYRVLGGIYGAYPIEIDEILVRSIWRPNIAVTRRWSSPNYRIHLAGDAAHQNIPTGGYGMNMGIADAFDLGWKLAAVINKSGGHDLLQSYEVERRPVALRNVERSGVHFQVHENLREILAGYDPRVVDEDTEAGRQLRSKIHEHYQAHDGENQDFGIELGYRYKSPVIIHDESGEAEPEWVPSKYIPTTWPGGRPPHVFLSDGTPIFDKFGRDWTLLSFSSEPCGEDFLEEAAQALSVPLKRVSLDGEDLAKRLYEKRLVLIRPDQHVAWRGDKIGSADEATKVLQIVTGKVHSRRAQEPEAVGTAPKAAFTATNELTTQVNDFKLEKMGAFQM</sequence>
<protein>
    <recommendedName>
        <fullName evidence="4">FAD-binding domain-containing protein</fullName>
    </recommendedName>
</protein>
<gene>
    <name evidence="5" type="ORF">Z517_11113</name>
</gene>
<dbReference type="Gene3D" id="3.50.50.60">
    <property type="entry name" value="FAD/NAD(P)-binding domain"/>
    <property type="match status" value="1"/>
</dbReference>
<dbReference type="PANTHER" id="PTHR43004">
    <property type="entry name" value="TRK SYSTEM POTASSIUM UPTAKE PROTEIN"/>
    <property type="match status" value="1"/>
</dbReference>
<dbReference type="VEuPathDB" id="FungiDB:Z517_11113"/>
<keyword evidence="1" id="KW-0285">Flavoprotein</keyword>
<keyword evidence="2" id="KW-0274">FAD</keyword>
<dbReference type="SUPFAM" id="SSF51905">
    <property type="entry name" value="FAD/NAD(P)-binding domain"/>
    <property type="match status" value="1"/>
</dbReference>
<proteinExistence type="predicted"/>
<keyword evidence="3" id="KW-0560">Oxidoreductase</keyword>
<dbReference type="Gene3D" id="3.30.9.10">
    <property type="entry name" value="D-Amino Acid Oxidase, subunit A, domain 2"/>
    <property type="match status" value="1"/>
</dbReference>
<dbReference type="STRING" id="1442368.A0A0D2EPU8"/>
<dbReference type="Gene3D" id="3.40.30.120">
    <property type="match status" value="1"/>
</dbReference>
<dbReference type="GeneID" id="25310603"/>
<dbReference type="PRINTS" id="PR00420">
    <property type="entry name" value="RNGMNOXGNASE"/>
</dbReference>
<evidence type="ECO:0000313" key="5">
    <source>
        <dbReference type="EMBL" id="KIW76367.1"/>
    </source>
</evidence>
<evidence type="ECO:0000313" key="6">
    <source>
        <dbReference type="Proteomes" id="UP000053029"/>
    </source>
</evidence>
<dbReference type="Pfam" id="PF01494">
    <property type="entry name" value="FAD_binding_3"/>
    <property type="match status" value="1"/>
</dbReference>
<dbReference type="InterPro" id="IPR036188">
    <property type="entry name" value="FAD/NAD-bd_sf"/>
</dbReference>
<feature type="domain" description="FAD-binding" evidence="4">
    <location>
        <begin position="27"/>
        <end position="395"/>
    </location>
</feature>
<dbReference type="InterPro" id="IPR050641">
    <property type="entry name" value="RIFMO-like"/>
</dbReference>